<dbReference type="Pfam" id="PF06327">
    <property type="entry name" value="Adcy_cons_dom"/>
    <property type="match status" value="1"/>
</dbReference>
<protein>
    <recommendedName>
        <fullName evidence="4 16">adenylate cyclase</fullName>
        <ecNumber evidence="4 16">4.6.1.1</ecNumber>
    </recommendedName>
</protein>
<keyword evidence="6 16" id="KW-0479">Metal-binding</keyword>
<dbReference type="GO" id="GO:0007189">
    <property type="term" value="P:adenylate cyclase-activating G protein-coupled receptor signaling pathway"/>
    <property type="evidence" value="ECO:0007669"/>
    <property type="project" value="TreeGrafter"/>
</dbReference>
<dbReference type="InterPro" id="IPR018297">
    <property type="entry name" value="A/G_cyclase_CS"/>
</dbReference>
<dbReference type="PROSITE" id="PS50125">
    <property type="entry name" value="GUANYLATE_CYCLASE_2"/>
    <property type="match status" value="2"/>
</dbReference>
<dbReference type="InterPro" id="IPR001054">
    <property type="entry name" value="A/G_cyclase"/>
</dbReference>
<evidence type="ECO:0000256" key="10">
    <source>
        <dbReference type="ARBA" id="ARBA00022842"/>
    </source>
</evidence>
<dbReference type="InterPro" id="IPR009398">
    <property type="entry name" value="Adcy_conserved_dom"/>
</dbReference>
<feature type="domain" description="Guanylate cyclase" evidence="21">
    <location>
        <begin position="761"/>
        <end position="948"/>
    </location>
</feature>
<feature type="transmembrane region" description="Helical" evidence="20">
    <location>
        <begin position="619"/>
        <end position="642"/>
    </location>
</feature>
<dbReference type="GO" id="GO:0005524">
    <property type="term" value="F:ATP binding"/>
    <property type="evidence" value="ECO:0007669"/>
    <property type="project" value="UniProtKB-UniRule"/>
</dbReference>
<dbReference type="Proteomes" id="UP000078541">
    <property type="component" value="Unassembled WGS sequence"/>
</dbReference>
<dbReference type="Gene3D" id="3.30.70.1230">
    <property type="entry name" value="Nucleotide cyclase"/>
    <property type="match status" value="3"/>
</dbReference>
<evidence type="ECO:0000256" key="11">
    <source>
        <dbReference type="ARBA" id="ARBA00022989"/>
    </source>
</evidence>
<evidence type="ECO:0000256" key="17">
    <source>
        <dbReference type="PIRSR" id="PIRSR039050-50"/>
    </source>
</evidence>
<feature type="binding site" evidence="17">
    <location>
        <position position="813"/>
    </location>
    <ligand>
        <name>ATP</name>
        <dbReference type="ChEBI" id="CHEBI:30616"/>
    </ligand>
</feature>
<keyword evidence="18" id="KW-0464">Manganese</keyword>
<comment type="cofactor">
    <cofactor evidence="2">
        <name>Mn(2+)</name>
        <dbReference type="ChEBI" id="CHEBI:29035"/>
    </cofactor>
</comment>
<feature type="transmembrane region" description="Helical" evidence="20">
    <location>
        <begin position="484"/>
        <end position="504"/>
    </location>
</feature>
<evidence type="ECO:0000256" key="12">
    <source>
        <dbReference type="ARBA" id="ARBA00022998"/>
    </source>
</evidence>
<keyword evidence="12 16" id="KW-0115">cAMP biosynthesis</keyword>
<evidence type="ECO:0000256" key="7">
    <source>
        <dbReference type="ARBA" id="ARBA00022737"/>
    </source>
</evidence>
<keyword evidence="7" id="KW-0677">Repeat</keyword>
<feature type="transmembrane region" description="Helical" evidence="20">
    <location>
        <begin position="679"/>
        <end position="695"/>
    </location>
</feature>
<dbReference type="InterPro" id="IPR029787">
    <property type="entry name" value="Nucleotide_cyclase"/>
</dbReference>
<evidence type="ECO:0000256" key="3">
    <source>
        <dbReference type="ARBA" id="ARBA00004141"/>
    </source>
</evidence>
<comment type="catalytic activity">
    <reaction evidence="1 16">
        <text>ATP = 3',5'-cyclic AMP + diphosphate</text>
        <dbReference type="Rhea" id="RHEA:15389"/>
        <dbReference type="ChEBI" id="CHEBI:30616"/>
        <dbReference type="ChEBI" id="CHEBI:33019"/>
        <dbReference type="ChEBI" id="CHEBI:58165"/>
        <dbReference type="EC" id="4.6.1.1"/>
    </reaction>
</comment>
<evidence type="ECO:0000256" key="6">
    <source>
        <dbReference type="ARBA" id="ARBA00022723"/>
    </source>
</evidence>
<dbReference type="SMART" id="SM00044">
    <property type="entry name" value="CYCc"/>
    <property type="match status" value="2"/>
</dbReference>
<keyword evidence="14" id="KW-0325">Glycoprotein</keyword>
<feature type="binding site" evidence="17">
    <location>
        <begin position="211"/>
        <end position="216"/>
    </location>
    <ligand>
        <name>ATP</name>
        <dbReference type="ChEBI" id="CHEBI:30616"/>
    </ligand>
</feature>
<feature type="binding site" evidence="18">
    <location>
        <position position="211"/>
    </location>
    <ligand>
        <name>Mg(2+)</name>
        <dbReference type="ChEBI" id="CHEBI:18420"/>
        <label>1</label>
        <note>catalytic</note>
    </ligand>
</feature>
<keyword evidence="13 16" id="KW-0472">Membrane</keyword>
<dbReference type="PANTHER" id="PTHR45627:SF16">
    <property type="entry name" value="ADENYLATE CYCLASE"/>
    <property type="match status" value="1"/>
</dbReference>
<dbReference type="STRING" id="34720.A0A195FBQ9"/>
<comment type="similarity">
    <text evidence="16 19">Belongs to the adenylyl cyclase class-4/guanylyl cyclase family.</text>
</comment>
<feature type="binding site" evidence="18">
    <location>
        <position position="255"/>
    </location>
    <ligand>
        <name>Mg(2+)</name>
        <dbReference type="ChEBI" id="CHEBI:18420"/>
        <label>1</label>
        <note>catalytic</note>
    </ligand>
</feature>
<feature type="domain" description="Guanylate cyclase" evidence="21">
    <location>
        <begin position="206"/>
        <end position="333"/>
    </location>
</feature>
<keyword evidence="5 20" id="KW-0812">Transmembrane</keyword>
<keyword evidence="15 16" id="KW-0456">Lyase</keyword>
<accession>A0A195FBQ9</accession>
<evidence type="ECO:0000256" key="18">
    <source>
        <dbReference type="PIRSR" id="PIRSR039050-51"/>
    </source>
</evidence>
<dbReference type="Pfam" id="PF16214">
    <property type="entry name" value="AC_N"/>
    <property type="match status" value="1"/>
</dbReference>
<dbReference type="AlphaFoldDB" id="A0A195FBQ9"/>
<feature type="binding site" evidence="18">
    <location>
        <position position="255"/>
    </location>
    <ligand>
        <name>Mg(2+)</name>
        <dbReference type="ChEBI" id="CHEBI:18420"/>
        <label>2</label>
        <note>catalytic</note>
    </ligand>
</feature>
<dbReference type="InterPro" id="IPR032628">
    <property type="entry name" value="AC_N"/>
</dbReference>
<evidence type="ECO:0000256" key="16">
    <source>
        <dbReference type="PIRNR" id="PIRNR039050"/>
    </source>
</evidence>
<evidence type="ECO:0000256" key="5">
    <source>
        <dbReference type="ARBA" id="ARBA00022692"/>
    </source>
</evidence>
<evidence type="ECO:0000256" key="14">
    <source>
        <dbReference type="ARBA" id="ARBA00023180"/>
    </source>
</evidence>
<dbReference type="InterPro" id="IPR030672">
    <property type="entry name" value="Adcy"/>
</dbReference>
<comment type="cofactor">
    <cofactor evidence="18">
        <name>Mg(2+)</name>
        <dbReference type="ChEBI" id="CHEBI:18420"/>
    </cofactor>
    <cofactor evidence="18">
        <name>Mn(2+)</name>
        <dbReference type="ChEBI" id="CHEBI:29035"/>
    </cofactor>
    <text evidence="18">Binds 2 magnesium ions per subunit. Is also active with manganese (in vitro).</text>
</comment>
<dbReference type="CDD" id="cd07302">
    <property type="entry name" value="CHD"/>
    <property type="match status" value="2"/>
</dbReference>
<dbReference type="PIRSF" id="PIRSF039050">
    <property type="entry name" value="Ade_cyc"/>
    <property type="match status" value="1"/>
</dbReference>
<evidence type="ECO:0000256" key="1">
    <source>
        <dbReference type="ARBA" id="ARBA00001593"/>
    </source>
</evidence>
<comment type="subcellular location">
    <subcellularLocation>
        <location evidence="3">Membrane</location>
        <topology evidence="3">Multi-pass membrane protein</topology>
    </subcellularLocation>
</comment>
<feature type="binding site" evidence="17">
    <location>
        <position position="982"/>
    </location>
    <ligand>
        <name>ATP</name>
        <dbReference type="ChEBI" id="CHEBI:30616"/>
    </ligand>
</feature>
<dbReference type="EMBL" id="KQ981693">
    <property type="protein sequence ID" value="KYN37647.1"/>
    <property type="molecule type" value="Genomic_DNA"/>
</dbReference>
<feature type="binding site" evidence="17">
    <location>
        <begin position="942"/>
        <end position="946"/>
    </location>
    <ligand>
        <name>ATP</name>
        <dbReference type="ChEBI" id="CHEBI:30616"/>
    </ligand>
</feature>
<gene>
    <name evidence="22" type="ORF">ALC56_07846</name>
</gene>
<keyword evidence="8 16" id="KW-0547">Nucleotide-binding</keyword>
<sequence>MIQRAGRIPHVHRCSCTCAAFARKFATNKADRIVSNVDGLQSHSYTHSSIASGIRIDMRFYQHRKSRRATAKLILIRKGRLYTNGKIKSVTHVIFVSQYGPKPNIVKRDSDERILLLSSIVVVGGTNVAGALTHHPRELAQRQAFLETRQCVEARLTTQRENQQQERLLLSVLPRHVAMEMKADIAGKPKDTMFHKIYIQRHENVSILFADICGFTSLSDQCTAEELVRLLNELFARFDRLAAEHHCLRIKLLGDCYYCVSGLPEPRPDHAHCCVEMGLDMIDAITLVREVMAVNVNMRVGIHTGRVHCGVLGLRKWQFDVWSNDVTLANYMESGGIPGRVHITKETLDCLGEYYEVEEGRGGERNAYLKDHNIRTYLIVPGDTFKGNITNSGIRKTFPANSNVSKEMRVMGHGSQHGKQTKLGFGETIEGEKDPEDEVNEYLMRAIDARSIDRLRAEHCTPFILTFRRPDVEEKYSRERDRMLSAYFVCSGFVYMVVVVAIAITLAGSIYFYVCTAVSVLVIAVVNGILLAEKNERVPKWVRSMALQIFENRIIAQSIASIVVFLTFITVLSPLITLIGNEACVNNNSLPFAEESPDGHPSVMRVPTKDIDAPGICDYILFCDLFPVLVMLVMVTCAVYQILTSVFKVAVLSIVVACYLGVSIYQALNEDDVEPAGRWLAGVLVVFFMACLVAHSQHTEATYRLDFLWKLQATEEKEEMEHLKAYNQKLLANILPEHVAAHFLSTVNSDELYHEQCDFVCIMFASIPNFSEFYVELEANNEGVECLRLLNEIIADFDELLAEEQFKYIEKIKSTGATYMAASGLTKSTCDMRDYKHVVAMADYALRIREQLAYVNEHSFNNFRMRVGINIGPVILNNIWDEQFRYIIAFFVNNPCEKENRGKVVKYSQGRETQYATRIAQVVAGVIGARKPQYDIWGNAVNVASRMDSTGVLDGIQVTQEVRDILITKGYPLTCRGTIQVKGKGSMITYFLDGPRDNTKSNQMDITKTNSNNNTDAMEKTVINNSSGAV</sequence>
<keyword evidence="9 16" id="KW-0067">ATP-binding</keyword>
<evidence type="ECO:0000313" key="23">
    <source>
        <dbReference type="Proteomes" id="UP000078541"/>
    </source>
</evidence>
<evidence type="ECO:0000259" key="21">
    <source>
        <dbReference type="PROSITE" id="PS50125"/>
    </source>
</evidence>
<keyword evidence="11 20" id="KW-1133">Transmembrane helix</keyword>
<name>A0A195FBQ9_9HYME</name>
<dbReference type="GO" id="GO:0046872">
    <property type="term" value="F:metal ion binding"/>
    <property type="evidence" value="ECO:0007669"/>
    <property type="project" value="UniProtKB-KW"/>
</dbReference>
<dbReference type="PANTHER" id="PTHR45627">
    <property type="entry name" value="ADENYLATE CYCLASE TYPE 1"/>
    <property type="match status" value="1"/>
</dbReference>
<organism evidence="22 23">
    <name type="scientific">Trachymyrmex septentrionalis</name>
    <dbReference type="NCBI Taxonomy" id="34720"/>
    <lineage>
        <taxon>Eukaryota</taxon>
        <taxon>Metazoa</taxon>
        <taxon>Ecdysozoa</taxon>
        <taxon>Arthropoda</taxon>
        <taxon>Hexapoda</taxon>
        <taxon>Insecta</taxon>
        <taxon>Pterygota</taxon>
        <taxon>Neoptera</taxon>
        <taxon>Endopterygota</taxon>
        <taxon>Hymenoptera</taxon>
        <taxon>Apocrita</taxon>
        <taxon>Aculeata</taxon>
        <taxon>Formicoidea</taxon>
        <taxon>Formicidae</taxon>
        <taxon>Myrmicinae</taxon>
        <taxon>Trachymyrmex</taxon>
    </lineage>
</organism>
<dbReference type="SUPFAM" id="SSF55073">
    <property type="entry name" value="Nucleotide cyclase"/>
    <property type="match status" value="3"/>
</dbReference>
<feature type="binding site" evidence="18">
    <location>
        <position position="211"/>
    </location>
    <ligand>
        <name>Mg(2+)</name>
        <dbReference type="ChEBI" id="CHEBI:18420"/>
        <label>2</label>
        <note>catalytic</note>
    </ligand>
</feature>
<dbReference type="FunFam" id="3.30.70.1230:FF:000101">
    <property type="entry name" value="Adenylate cyclase"/>
    <property type="match status" value="1"/>
</dbReference>
<feature type="binding site" evidence="18">
    <location>
        <position position="212"/>
    </location>
    <ligand>
        <name>Mg(2+)</name>
        <dbReference type="ChEBI" id="CHEBI:18420"/>
        <label>2</label>
        <note>catalytic</note>
    </ligand>
</feature>
<evidence type="ECO:0000256" key="9">
    <source>
        <dbReference type="ARBA" id="ARBA00022840"/>
    </source>
</evidence>
<evidence type="ECO:0000313" key="22">
    <source>
        <dbReference type="EMBL" id="KYN37647.1"/>
    </source>
</evidence>
<dbReference type="FunFam" id="3.30.70.1230:FF:000002">
    <property type="entry name" value="Adenylate cyclase"/>
    <property type="match status" value="1"/>
</dbReference>
<dbReference type="EC" id="4.6.1.1" evidence="4 16"/>
<feature type="binding site" evidence="17">
    <location>
        <position position="299"/>
    </location>
    <ligand>
        <name>ATP</name>
        <dbReference type="ChEBI" id="CHEBI:30616"/>
    </ligand>
</feature>
<dbReference type="Pfam" id="PF00211">
    <property type="entry name" value="Guanylate_cyc"/>
    <property type="match status" value="3"/>
</dbReference>
<feature type="transmembrane region" description="Helical" evidence="20">
    <location>
        <begin position="649"/>
        <end position="667"/>
    </location>
</feature>
<feature type="binding site" evidence="17">
    <location>
        <begin position="935"/>
        <end position="937"/>
    </location>
    <ligand>
        <name>ATP</name>
        <dbReference type="ChEBI" id="CHEBI:30616"/>
    </ligand>
</feature>
<evidence type="ECO:0000256" key="19">
    <source>
        <dbReference type="RuleBase" id="RU000405"/>
    </source>
</evidence>
<feature type="transmembrane region" description="Helical" evidence="20">
    <location>
        <begin position="510"/>
        <end position="533"/>
    </location>
</feature>
<dbReference type="GO" id="GO:0035556">
    <property type="term" value="P:intracellular signal transduction"/>
    <property type="evidence" value="ECO:0007669"/>
    <property type="project" value="InterPro"/>
</dbReference>
<evidence type="ECO:0000256" key="13">
    <source>
        <dbReference type="ARBA" id="ARBA00023136"/>
    </source>
</evidence>
<keyword evidence="10 16" id="KW-0460">Magnesium</keyword>
<dbReference type="PROSITE" id="PS00452">
    <property type="entry name" value="GUANYLATE_CYCLASE_1"/>
    <property type="match status" value="2"/>
</dbReference>
<evidence type="ECO:0000256" key="2">
    <source>
        <dbReference type="ARBA" id="ARBA00001936"/>
    </source>
</evidence>
<feature type="binding site" evidence="17">
    <location>
        <begin position="253"/>
        <end position="255"/>
    </location>
    <ligand>
        <name>ATP</name>
        <dbReference type="ChEBI" id="CHEBI:30616"/>
    </ligand>
</feature>
<evidence type="ECO:0000256" key="8">
    <source>
        <dbReference type="ARBA" id="ARBA00022741"/>
    </source>
</evidence>
<evidence type="ECO:0000256" key="15">
    <source>
        <dbReference type="ARBA" id="ARBA00023239"/>
    </source>
</evidence>
<feature type="transmembrane region" description="Helical" evidence="20">
    <location>
        <begin position="554"/>
        <end position="579"/>
    </location>
</feature>
<keyword evidence="23" id="KW-1185">Reference proteome</keyword>
<dbReference type="GO" id="GO:0005886">
    <property type="term" value="C:plasma membrane"/>
    <property type="evidence" value="ECO:0007669"/>
    <property type="project" value="InterPro"/>
</dbReference>
<dbReference type="GO" id="GO:0006171">
    <property type="term" value="P:cAMP biosynthetic process"/>
    <property type="evidence" value="ECO:0007669"/>
    <property type="project" value="UniProtKB-KW"/>
</dbReference>
<reference evidence="22 23" key="1">
    <citation type="submission" date="2016-03" db="EMBL/GenBank/DDBJ databases">
        <title>Trachymyrmex septentrionalis WGS genome.</title>
        <authorList>
            <person name="Nygaard S."/>
            <person name="Hu H."/>
            <person name="Boomsma J."/>
            <person name="Zhang G."/>
        </authorList>
    </citation>
    <scope>NUCLEOTIDE SEQUENCE [LARGE SCALE GENOMIC DNA]</scope>
    <source>
        <strain evidence="22">Tsep2-gDNA-1</strain>
        <tissue evidence="22">Whole body</tissue>
    </source>
</reference>
<proteinExistence type="inferred from homology"/>
<comment type="function">
    <text evidence="16">Catalyzes the formation of the signaling molecule cAMP in response to G-protein signaling.</text>
</comment>
<evidence type="ECO:0000256" key="20">
    <source>
        <dbReference type="SAM" id="Phobius"/>
    </source>
</evidence>
<dbReference type="GO" id="GO:0004016">
    <property type="term" value="F:adenylate cyclase activity"/>
    <property type="evidence" value="ECO:0007669"/>
    <property type="project" value="UniProtKB-EC"/>
</dbReference>
<evidence type="ECO:0000256" key="4">
    <source>
        <dbReference type="ARBA" id="ARBA00012201"/>
    </source>
</evidence>